<keyword evidence="4" id="KW-1185">Reference proteome</keyword>
<feature type="compositionally biased region" description="Low complexity" evidence="1">
    <location>
        <begin position="35"/>
        <end position="46"/>
    </location>
</feature>
<proteinExistence type="predicted"/>
<reference evidence="3 4" key="1">
    <citation type="submission" date="2019-04" db="EMBL/GenBank/DDBJ databases">
        <title>Trinickia sp. 7GSK02, isolated from subtropical forest soil.</title>
        <authorList>
            <person name="Gao Z.-H."/>
            <person name="Qiu L.-H."/>
        </authorList>
    </citation>
    <scope>NUCLEOTIDE SEQUENCE [LARGE SCALE GENOMIC DNA]</scope>
    <source>
        <strain evidence="3 4">7GSK02</strain>
    </source>
</reference>
<protein>
    <submittedName>
        <fullName evidence="3">Replication initiation protein</fullName>
    </submittedName>
</protein>
<name>A0A4U1ID90_9BURK</name>
<dbReference type="Pfam" id="PF02486">
    <property type="entry name" value="Rep_trans"/>
    <property type="match status" value="1"/>
</dbReference>
<evidence type="ECO:0000313" key="3">
    <source>
        <dbReference type="EMBL" id="TKC91616.1"/>
    </source>
</evidence>
<dbReference type="EMBL" id="SWJE01000002">
    <property type="protein sequence ID" value="TKC91616.1"/>
    <property type="molecule type" value="Genomic_DNA"/>
</dbReference>
<organism evidence="3 4">
    <name type="scientific">Trinickia terrae</name>
    <dbReference type="NCBI Taxonomy" id="2571161"/>
    <lineage>
        <taxon>Bacteria</taxon>
        <taxon>Pseudomonadati</taxon>
        <taxon>Pseudomonadota</taxon>
        <taxon>Betaproteobacteria</taxon>
        <taxon>Burkholderiales</taxon>
        <taxon>Burkholderiaceae</taxon>
        <taxon>Trinickia</taxon>
    </lineage>
</organism>
<evidence type="ECO:0000259" key="2">
    <source>
        <dbReference type="Pfam" id="PF02486"/>
    </source>
</evidence>
<accession>A0A4U1ID90</accession>
<comment type="caution">
    <text evidence="3">The sequence shown here is derived from an EMBL/GenBank/DDBJ whole genome shotgun (WGS) entry which is preliminary data.</text>
</comment>
<gene>
    <name evidence="3" type="ORF">FAZ69_03990</name>
</gene>
<dbReference type="InterPro" id="IPR003491">
    <property type="entry name" value="REP-like_C"/>
</dbReference>
<feature type="domain" description="Replication initiation protein-like C-terminal" evidence="2">
    <location>
        <begin position="163"/>
        <end position="305"/>
    </location>
</feature>
<evidence type="ECO:0000313" key="4">
    <source>
        <dbReference type="Proteomes" id="UP000305539"/>
    </source>
</evidence>
<sequence>MSRRRPTVTPKAGWSLGGSEPGAVRPRGLGPQRDAPGGAAALPGSGNTRGKSGDNAKAIVDYLKFTFLPDGGVPEGLEQVRRYLKLWADMPLNMVPADKCLRGWGDSMDVMTFLDGEWIRAGIVAWGGYNGREGRMVVDFTGRGCAVVTDWQAVFATLQDLDAKVTRCDLAVDFLEGEVAIADIEQMYDAGEFHCGGRVPDYRKIESGRAGARGCKGTTFEIGQRANGKMLRAYEKGRQKGQQDSEWVRLEAEFGSKDRTIPHEIVMKRDEYFVGAFKALERFIDVAALRCRTDQVEREIDLDRTMRAARDQYGKFAHQWLKKNDDDYAAFVVALRVEGVPAKMQKSALAAHVHGAHEPAPDLRE</sequence>
<dbReference type="Proteomes" id="UP000305539">
    <property type="component" value="Unassembled WGS sequence"/>
</dbReference>
<feature type="region of interest" description="Disordered" evidence="1">
    <location>
        <begin position="1"/>
        <end position="53"/>
    </location>
</feature>
<dbReference type="AlphaFoldDB" id="A0A4U1ID90"/>
<dbReference type="RefSeq" id="WP_136892653.1">
    <property type="nucleotide sequence ID" value="NZ_SWJE01000002.1"/>
</dbReference>
<evidence type="ECO:0000256" key="1">
    <source>
        <dbReference type="SAM" id="MobiDB-lite"/>
    </source>
</evidence>
<dbReference type="OrthoDB" id="9809126at2"/>